<dbReference type="InterPro" id="IPR036291">
    <property type="entry name" value="NAD(P)-bd_dom_sf"/>
</dbReference>
<dbReference type="InterPro" id="IPR020807">
    <property type="entry name" value="PKS_DH"/>
</dbReference>
<evidence type="ECO:0000256" key="4">
    <source>
        <dbReference type="PROSITE-ProRule" id="PRU01363"/>
    </source>
</evidence>
<dbReference type="CDD" id="cd08953">
    <property type="entry name" value="KR_2_SDR_x"/>
    <property type="match status" value="1"/>
</dbReference>
<keyword evidence="3" id="KW-0808">Transferase</keyword>
<dbReference type="CDD" id="cd00833">
    <property type="entry name" value="PKS"/>
    <property type="match status" value="1"/>
</dbReference>
<dbReference type="Gene3D" id="3.40.47.10">
    <property type="match status" value="1"/>
</dbReference>
<proteinExistence type="predicted"/>
<comment type="caution">
    <text evidence="4">Lacks conserved residue(s) required for the propagation of feature annotation.</text>
</comment>
<dbReference type="InterPro" id="IPR018201">
    <property type="entry name" value="Ketoacyl_synth_AS"/>
</dbReference>
<dbReference type="InterPro" id="IPR014030">
    <property type="entry name" value="Ketoacyl_synth_N"/>
</dbReference>
<dbReference type="SUPFAM" id="SSF53901">
    <property type="entry name" value="Thiolase-like"/>
    <property type="match status" value="1"/>
</dbReference>
<dbReference type="SMART" id="SM00826">
    <property type="entry name" value="PKS_DH"/>
    <property type="match status" value="1"/>
</dbReference>
<accession>A0ABS8HU69</accession>
<name>A0ABS8HU69_9FIRM</name>
<dbReference type="Pfam" id="PF00109">
    <property type="entry name" value="ketoacyl-synt"/>
    <property type="match status" value="1"/>
</dbReference>
<evidence type="ECO:0000256" key="2">
    <source>
        <dbReference type="ARBA" id="ARBA00022553"/>
    </source>
</evidence>
<dbReference type="SMART" id="SM00822">
    <property type="entry name" value="PKS_KR"/>
    <property type="match status" value="1"/>
</dbReference>
<organism evidence="8 9">
    <name type="scientific">Pelosinus baikalensis</name>
    <dbReference type="NCBI Taxonomy" id="2892015"/>
    <lineage>
        <taxon>Bacteria</taxon>
        <taxon>Bacillati</taxon>
        <taxon>Bacillota</taxon>
        <taxon>Negativicutes</taxon>
        <taxon>Selenomonadales</taxon>
        <taxon>Sporomusaceae</taxon>
        <taxon>Pelosinus</taxon>
    </lineage>
</organism>
<comment type="caution">
    <text evidence="8">The sequence shown here is derived from an EMBL/GenBank/DDBJ whole genome shotgun (WGS) entry which is preliminary data.</text>
</comment>
<keyword evidence="9" id="KW-1185">Reference proteome</keyword>
<dbReference type="PANTHER" id="PTHR43775">
    <property type="entry name" value="FATTY ACID SYNTHASE"/>
    <property type="match status" value="1"/>
</dbReference>
<sequence>QEAINKWIQRRKYAKFLELWVKGLNIDWNKLYGDPKPRRISLPTYPFAKERYWVPEINIKSVEGITRGPAVAASIHPLLHQNTSTLSEQRFSSTFTGQESFLTDYVVKGQRILPGVAFLEMARAAVEQATENLKEGKNGIQLTNVVWAQPVMVGDQPVEIHIGLIPAENGEITFEIYSDSKEGDTEPIVYSKGNAILGSIVEVPNIDIAALKAQCCQGNIDHQGIEEVYTGLGQVLAKISLSSIDCNLSDQLILNPKLLDFILQELIELKANTIDLQSSNSTTLYKPILPFTLQELKIFRKITSEMWVVIRYNTGSKAGNKVQIIDIDVCDRDGIVCIQIKGLEIHSIEWVAEHEDHPIQRSKGFIQKQWELCSAIPTRSLHRTVAILTTQETRDLAAKLAQQFMKCEILDIYDLARQSQQAEQEWKNYDGCIDLTGCGTENHTSINWIAWLQNLIEEGHKEGLILLAVTKGLESYQNIDINLSGASRAGLYRMLQSEYSHLRSRHMDAERYTDDDTLVGQIVSEFFLESEDAEICYRNGKRYRAIFEEVKDSGESQGNVKFPEDHVLWITGGTRGLGYLCAEHFVRKYGVKRLVLSGRELMPKREQWDFYKDNDSIKHKIRAIQALEEKGVQVQVLSVALTDKDAVQKSLQEIKISMGPIGGIIHCAGIADVENPAFIRKSIEGVQQVLDPKIVGLDIMYQSFRAEPLQFFALFSSVSAVIPTLASGQSDYAMANAYMDYFAEAYRGSCPIVSIQWPSWKETGLGEIKSRAYMQTGLLSHTNDEGLQLLDQILSRKMGPVILPAIVNLDLWNAAELMKRTIQKNSLIANRQPYHPVMTKPLTASSDLVNATQAWLISLISNELKIDPARIEADTTFQDYGMDSILLAQVITKMERELKGISIDPSVILEYPTLNTLAVYLMQIYPEALASLFSIKSANTKSTVNQPTCNQPTTFPVLQRERRRGRQENNVNSQKDKVAIVGMACHFPDAMNTKEYWENLKLGKDSIREVSKSRWDWEKYYNAHEYKEGKSISKWGAFLDSIEEFDPGYFNIPRSLAPQIDPLQRQWLEVSAEALADAGYDKKDLWGKRVGVYAGARMGNFANKLKGAKKDRIVGTGPNFITVHLAHIYNFKGPNMVVDAACASSLAAIHLAVKSIQNGEAEIALAGGVEILLDESPFITLSAEKVLSPDGRCKTFDAEANGIGLGEGCGVLILKPLQKAIQDNNKIYGVIDGSAVNCDGNTMGITTPNPDAQRELIKTAISDANINPETISYMETHGTGTLIGDPIELKALTQIFTEHTTKKQFCGVGSIKSNIGHLLSAASVAGIIKVLLAITHQELPPTLHCKNPNPRFNFQDSPFYPVQGLKNWTSDNNILRAGVSAFGLGGNNAHIIVSNEGIPNTHKASLEPKGKRVIFNRKHYWPEEIKNYNEKNDLVQERFNYSNDDEVDEFIELFKIEEA</sequence>
<dbReference type="InterPro" id="IPR013968">
    <property type="entry name" value="PKS_KR"/>
</dbReference>
<dbReference type="Gene3D" id="3.10.129.10">
    <property type="entry name" value="Hotdog Thioesterase"/>
    <property type="match status" value="1"/>
</dbReference>
<feature type="region of interest" description="C-terminal hotdog fold" evidence="4">
    <location>
        <begin position="213"/>
        <end position="354"/>
    </location>
</feature>
<keyword evidence="1" id="KW-0596">Phosphopantetheine</keyword>
<dbReference type="InterPro" id="IPR036736">
    <property type="entry name" value="ACP-like_sf"/>
</dbReference>
<dbReference type="SMART" id="SM00825">
    <property type="entry name" value="PKS_KS"/>
    <property type="match status" value="1"/>
</dbReference>
<feature type="domain" description="Carrier" evidence="5">
    <location>
        <begin position="847"/>
        <end position="925"/>
    </location>
</feature>
<dbReference type="PROSITE" id="PS00606">
    <property type="entry name" value="KS3_1"/>
    <property type="match status" value="1"/>
</dbReference>
<dbReference type="InterPro" id="IPR014031">
    <property type="entry name" value="Ketoacyl_synth_C"/>
</dbReference>
<evidence type="ECO:0000313" key="8">
    <source>
        <dbReference type="EMBL" id="MCC5466708.1"/>
    </source>
</evidence>
<dbReference type="InterPro" id="IPR049552">
    <property type="entry name" value="PKS_DH_N"/>
</dbReference>
<dbReference type="PROSITE" id="PS52004">
    <property type="entry name" value="KS3_2"/>
    <property type="match status" value="1"/>
</dbReference>
<dbReference type="EMBL" id="JAJHJB010000021">
    <property type="protein sequence ID" value="MCC5466708.1"/>
    <property type="molecule type" value="Genomic_DNA"/>
</dbReference>
<dbReference type="PROSITE" id="PS00012">
    <property type="entry name" value="PHOSPHOPANTETHEINE"/>
    <property type="match status" value="1"/>
</dbReference>
<dbReference type="PROSITE" id="PS52019">
    <property type="entry name" value="PKS_MFAS_DH"/>
    <property type="match status" value="1"/>
</dbReference>
<dbReference type="SUPFAM" id="SSF47336">
    <property type="entry name" value="ACP-like"/>
    <property type="match status" value="1"/>
</dbReference>
<dbReference type="Gene3D" id="3.30.70.3290">
    <property type="match status" value="1"/>
</dbReference>
<gene>
    <name evidence="8" type="ORF">LMF89_15280</name>
</gene>
<dbReference type="SMART" id="SM00823">
    <property type="entry name" value="PKS_PP"/>
    <property type="match status" value="1"/>
</dbReference>
<dbReference type="Pfam" id="PF08659">
    <property type="entry name" value="KR"/>
    <property type="match status" value="1"/>
</dbReference>
<dbReference type="InterPro" id="IPR016039">
    <property type="entry name" value="Thiolase-like"/>
</dbReference>
<dbReference type="PANTHER" id="PTHR43775:SF37">
    <property type="entry name" value="SI:DKEY-61P9.11"/>
    <property type="match status" value="1"/>
</dbReference>
<feature type="domain" description="Ketosynthase family 3 (KS3)" evidence="6">
    <location>
        <begin position="975"/>
        <end position="1395"/>
    </location>
</feature>
<dbReference type="SMART" id="SM01294">
    <property type="entry name" value="PKS_PP_betabranch"/>
    <property type="match status" value="1"/>
</dbReference>
<dbReference type="Proteomes" id="UP001165492">
    <property type="component" value="Unassembled WGS sequence"/>
</dbReference>
<dbReference type="Pfam" id="PF14765">
    <property type="entry name" value="PS-DH"/>
    <property type="match status" value="1"/>
</dbReference>
<evidence type="ECO:0000256" key="3">
    <source>
        <dbReference type="ARBA" id="ARBA00022679"/>
    </source>
</evidence>
<evidence type="ECO:0000313" key="9">
    <source>
        <dbReference type="Proteomes" id="UP001165492"/>
    </source>
</evidence>
<feature type="region of interest" description="N-terminal hotdog fold" evidence="4">
    <location>
        <begin position="76"/>
        <end position="202"/>
    </location>
</feature>
<dbReference type="Pfam" id="PF02801">
    <property type="entry name" value="Ketoacyl-synt_C"/>
    <property type="match status" value="1"/>
</dbReference>
<evidence type="ECO:0000256" key="1">
    <source>
        <dbReference type="ARBA" id="ARBA00022450"/>
    </source>
</evidence>
<dbReference type="Pfam" id="PF21089">
    <property type="entry name" value="PKS_DH_N"/>
    <property type="match status" value="1"/>
</dbReference>
<dbReference type="RefSeq" id="WP_229535825.1">
    <property type="nucleotide sequence ID" value="NZ_JAJHJB010000021.1"/>
</dbReference>
<dbReference type="InterPro" id="IPR020806">
    <property type="entry name" value="PKS_PP-bd"/>
</dbReference>
<evidence type="ECO:0000259" key="5">
    <source>
        <dbReference type="PROSITE" id="PS50075"/>
    </source>
</evidence>
<evidence type="ECO:0000259" key="7">
    <source>
        <dbReference type="PROSITE" id="PS52019"/>
    </source>
</evidence>
<feature type="domain" description="PKS/mFAS DH" evidence="7">
    <location>
        <begin position="76"/>
        <end position="354"/>
    </location>
</feature>
<dbReference type="InterPro" id="IPR049900">
    <property type="entry name" value="PKS_mFAS_DH"/>
</dbReference>
<evidence type="ECO:0000259" key="6">
    <source>
        <dbReference type="PROSITE" id="PS52004"/>
    </source>
</evidence>
<dbReference type="InterPro" id="IPR009081">
    <property type="entry name" value="PP-bd_ACP"/>
</dbReference>
<dbReference type="SUPFAM" id="SSF51735">
    <property type="entry name" value="NAD(P)-binding Rossmann-fold domains"/>
    <property type="match status" value="2"/>
</dbReference>
<dbReference type="Gene3D" id="3.40.50.720">
    <property type="entry name" value="NAD(P)-binding Rossmann-like Domain"/>
    <property type="match status" value="1"/>
</dbReference>
<dbReference type="PROSITE" id="PS50075">
    <property type="entry name" value="CARRIER"/>
    <property type="match status" value="1"/>
</dbReference>
<dbReference type="InterPro" id="IPR049551">
    <property type="entry name" value="PKS_DH_C"/>
</dbReference>
<keyword evidence="2" id="KW-0597">Phosphoprotein</keyword>
<reference evidence="8" key="1">
    <citation type="submission" date="2021-11" db="EMBL/GenBank/DDBJ databases">
        <title>Description of a new species Pelosinus isolated from the bottom sediments of Lake Baikal.</title>
        <authorList>
            <person name="Zakharyuk A."/>
        </authorList>
    </citation>
    <scope>NUCLEOTIDE SEQUENCE</scope>
    <source>
        <strain evidence="8">Bkl1</strain>
    </source>
</reference>
<dbReference type="Pfam" id="PF00550">
    <property type="entry name" value="PP-binding"/>
    <property type="match status" value="1"/>
</dbReference>
<dbReference type="InterPro" id="IPR050091">
    <property type="entry name" value="PKS_NRPS_Biosynth_Enz"/>
</dbReference>
<protein>
    <submittedName>
        <fullName evidence="8">Polyketide synthase dehydratase domain-containing protein</fullName>
    </submittedName>
</protein>
<dbReference type="InterPro" id="IPR020841">
    <property type="entry name" value="PKS_Beta-ketoAc_synthase_dom"/>
</dbReference>
<dbReference type="InterPro" id="IPR006162">
    <property type="entry name" value="Ppantetheine_attach_site"/>
</dbReference>
<dbReference type="Gene3D" id="3.10.129.120">
    <property type="match status" value="1"/>
</dbReference>
<feature type="non-terminal residue" evidence="8">
    <location>
        <position position="1"/>
    </location>
</feature>
<dbReference type="InterPro" id="IPR057326">
    <property type="entry name" value="KR_dom"/>
</dbReference>
<dbReference type="Gene3D" id="1.10.1200.10">
    <property type="entry name" value="ACP-like"/>
    <property type="match status" value="1"/>
</dbReference>